<proteinExistence type="inferred from homology"/>
<sequence length="280" mass="30912">MPQDAVLAFERLKSEISDSVVTTIEDNIPFTVETDASDFVIEATGTLSQLGRPGSTMANRSGAQRPNGTQGKICQFKLVLLGESAVGKSSLVLRFVKGQFHEYQESTIGAAFLTQTVCLDDTTVKFEIWDTAGQERYHSLAPMYYRGAQAAIVVYDITNQDTFGRAKTWVKELQRQASPNIVIALAGNKADLANKRMVEYDEAQGYAEENGLLFMETSAKTAMNVNDIFLAIGSPVFIDFIIFFSLIHSPYLPPDEQVTGLQTSFSDTKLRWPDVLPSLN</sequence>
<protein>
    <submittedName>
        <fullName evidence="3">Ras- protein Rab-5C</fullName>
    </submittedName>
</protein>
<dbReference type="SMART" id="SM00176">
    <property type="entry name" value="RAN"/>
    <property type="match status" value="1"/>
</dbReference>
<evidence type="ECO:0000256" key="1">
    <source>
        <dbReference type="ARBA" id="ARBA00006270"/>
    </source>
</evidence>
<dbReference type="PRINTS" id="PR00449">
    <property type="entry name" value="RASTRNSFRMNG"/>
</dbReference>
<accession>A0ABQ8SY67</accession>
<dbReference type="PROSITE" id="PS51420">
    <property type="entry name" value="RHO"/>
    <property type="match status" value="1"/>
</dbReference>
<evidence type="ECO:0000313" key="3">
    <source>
        <dbReference type="EMBL" id="KAJ4439121.1"/>
    </source>
</evidence>
<dbReference type="EMBL" id="JAJSOF020000019">
    <property type="protein sequence ID" value="KAJ4439121.1"/>
    <property type="molecule type" value="Genomic_DNA"/>
</dbReference>
<organism evidence="3 4">
    <name type="scientific">Periplaneta americana</name>
    <name type="common">American cockroach</name>
    <name type="synonym">Blatta americana</name>
    <dbReference type="NCBI Taxonomy" id="6978"/>
    <lineage>
        <taxon>Eukaryota</taxon>
        <taxon>Metazoa</taxon>
        <taxon>Ecdysozoa</taxon>
        <taxon>Arthropoda</taxon>
        <taxon>Hexapoda</taxon>
        <taxon>Insecta</taxon>
        <taxon>Pterygota</taxon>
        <taxon>Neoptera</taxon>
        <taxon>Polyneoptera</taxon>
        <taxon>Dictyoptera</taxon>
        <taxon>Blattodea</taxon>
        <taxon>Blattoidea</taxon>
        <taxon>Blattidae</taxon>
        <taxon>Blattinae</taxon>
        <taxon>Periplaneta</taxon>
    </lineage>
</organism>
<dbReference type="InterPro" id="IPR001806">
    <property type="entry name" value="Small_GTPase"/>
</dbReference>
<dbReference type="SUPFAM" id="SSF52540">
    <property type="entry name" value="P-loop containing nucleoside triphosphate hydrolases"/>
    <property type="match status" value="1"/>
</dbReference>
<dbReference type="Gene3D" id="3.40.50.300">
    <property type="entry name" value="P-loop containing nucleotide triphosphate hydrolases"/>
    <property type="match status" value="1"/>
</dbReference>
<dbReference type="InterPro" id="IPR005225">
    <property type="entry name" value="Small_GTP-bd"/>
</dbReference>
<gene>
    <name evidence="3" type="primary">RAB5C</name>
    <name evidence="3" type="ORF">ANN_15078</name>
</gene>
<dbReference type="CDD" id="cd01860">
    <property type="entry name" value="Rab5_related"/>
    <property type="match status" value="1"/>
</dbReference>
<dbReference type="SMART" id="SM00174">
    <property type="entry name" value="RHO"/>
    <property type="match status" value="1"/>
</dbReference>
<dbReference type="SMART" id="SM00173">
    <property type="entry name" value="RAS"/>
    <property type="match status" value="1"/>
</dbReference>
<dbReference type="Proteomes" id="UP001148838">
    <property type="component" value="Unassembled WGS sequence"/>
</dbReference>
<dbReference type="PROSITE" id="PS51421">
    <property type="entry name" value="RAS"/>
    <property type="match status" value="1"/>
</dbReference>
<evidence type="ECO:0000256" key="2">
    <source>
        <dbReference type="ARBA" id="ARBA00022741"/>
    </source>
</evidence>
<keyword evidence="2" id="KW-0547">Nucleotide-binding</keyword>
<dbReference type="NCBIfam" id="TIGR00231">
    <property type="entry name" value="small_GTP"/>
    <property type="match status" value="1"/>
</dbReference>
<dbReference type="PROSITE" id="PS51419">
    <property type="entry name" value="RAB"/>
    <property type="match status" value="1"/>
</dbReference>
<keyword evidence="4" id="KW-1185">Reference proteome</keyword>
<name>A0ABQ8SY67_PERAM</name>
<comment type="similarity">
    <text evidence="1">Belongs to the small GTPase superfamily. Rab family.</text>
</comment>
<dbReference type="Pfam" id="PF00071">
    <property type="entry name" value="Ras"/>
    <property type="match status" value="1"/>
</dbReference>
<reference evidence="3 4" key="1">
    <citation type="journal article" date="2022" name="Allergy">
        <title>Genome assembly and annotation of Periplaneta americana reveal a comprehensive cockroach allergen profile.</title>
        <authorList>
            <person name="Wang L."/>
            <person name="Xiong Q."/>
            <person name="Saelim N."/>
            <person name="Wang L."/>
            <person name="Nong W."/>
            <person name="Wan A.T."/>
            <person name="Shi M."/>
            <person name="Liu X."/>
            <person name="Cao Q."/>
            <person name="Hui J.H.L."/>
            <person name="Sookrung N."/>
            <person name="Leung T.F."/>
            <person name="Tungtrongchitr A."/>
            <person name="Tsui S.K.W."/>
        </authorList>
    </citation>
    <scope>NUCLEOTIDE SEQUENCE [LARGE SCALE GENOMIC DNA]</scope>
    <source>
        <strain evidence="3">PWHHKU_190912</strain>
    </source>
</reference>
<evidence type="ECO:0000313" key="4">
    <source>
        <dbReference type="Proteomes" id="UP001148838"/>
    </source>
</evidence>
<comment type="caution">
    <text evidence="3">The sequence shown here is derived from an EMBL/GenBank/DDBJ whole genome shotgun (WGS) entry which is preliminary data.</text>
</comment>
<dbReference type="InterPro" id="IPR027417">
    <property type="entry name" value="P-loop_NTPase"/>
</dbReference>
<dbReference type="PANTHER" id="PTHR47978">
    <property type="match status" value="1"/>
</dbReference>
<dbReference type="SMART" id="SM00175">
    <property type="entry name" value="RAB"/>
    <property type="match status" value="1"/>
</dbReference>